<evidence type="ECO:0000313" key="2">
    <source>
        <dbReference type="Proteomes" id="UP000799118"/>
    </source>
</evidence>
<evidence type="ECO:0000313" key="1">
    <source>
        <dbReference type="EMBL" id="KAE9407474.1"/>
    </source>
</evidence>
<dbReference type="Gene3D" id="3.80.10.10">
    <property type="entry name" value="Ribonuclease Inhibitor"/>
    <property type="match status" value="1"/>
</dbReference>
<name>A0A6A4IF95_9AGAR</name>
<dbReference type="InterPro" id="IPR032675">
    <property type="entry name" value="LRR_dom_sf"/>
</dbReference>
<gene>
    <name evidence="1" type="ORF">BT96DRAFT_103297</name>
</gene>
<keyword evidence="2" id="KW-1185">Reference proteome</keyword>
<proteinExistence type="predicted"/>
<dbReference type="EMBL" id="ML769395">
    <property type="protein sequence ID" value="KAE9407474.1"/>
    <property type="molecule type" value="Genomic_DNA"/>
</dbReference>
<sequence>MYKFVLQPLRRFSAEVLGSIFEMASNLEPNFNSSPTETYLPGSPTSTVPPWSLSHVCSRWREVAISYPQLWSSISMALGTSVRGWRNVDRGLESAMFFISRQLKRSRDCPLTLALDISHTLQYGSLSRALLLSLTAHSNQWRDVLIKHTVLNEKDLVLFESIGGALSSLRTLRIFYQTQASLPEQRIHAFEYAPKLTELWLTCPSSMVKNLYFPWSQITHLCLSTDAQQSLILLSKMPNLISCVLEVSSVSAGLLPQDVPLQLASLKLLTFNFQKYLPNPQQILDRISVPALESLEFMGSCMDVDQGLADALSHFIQRSQNALKNFKLWTRKSQSVDVVSILRVLPASVTSLSLQVNPTSYGVQFGGDIVIQAFRRSPEGYLCLPFLQTLHLHSTGITTDILDVLESRRELMDGANRAIQSLKYLSLSGYGVPNNHFLSDHRAITLQNDGLVLRVSLEIQPPEPQPSYYYYDGFD</sequence>
<dbReference type="AlphaFoldDB" id="A0A6A4IF95"/>
<dbReference type="OrthoDB" id="3248197at2759"/>
<dbReference type="Proteomes" id="UP000799118">
    <property type="component" value="Unassembled WGS sequence"/>
</dbReference>
<protein>
    <submittedName>
        <fullName evidence="1">Uncharacterized protein</fullName>
    </submittedName>
</protein>
<organism evidence="1 2">
    <name type="scientific">Gymnopus androsaceus JB14</name>
    <dbReference type="NCBI Taxonomy" id="1447944"/>
    <lineage>
        <taxon>Eukaryota</taxon>
        <taxon>Fungi</taxon>
        <taxon>Dikarya</taxon>
        <taxon>Basidiomycota</taxon>
        <taxon>Agaricomycotina</taxon>
        <taxon>Agaricomycetes</taxon>
        <taxon>Agaricomycetidae</taxon>
        <taxon>Agaricales</taxon>
        <taxon>Marasmiineae</taxon>
        <taxon>Omphalotaceae</taxon>
        <taxon>Gymnopus</taxon>
    </lineage>
</organism>
<reference evidence="1" key="1">
    <citation type="journal article" date="2019" name="Environ. Microbiol.">
        <title>Fungal ecological strategies reflected in gene transcription - a case study of two litter decomposers.</title>
        <authorList>
            <person name="Barbi F."/>
            <person name="Kohler A."/>
            <person name="Barry K."/>
            <person name="Baskaran P."/>
            <person name="Daum C."/>
            <person name="Fauchery L."/>
            <person name="Ihrmark K."/>
            <person name="Kuo A."/>
            <person name="LaButti K."/>
            <person name="Lipzen A."/>
            <person name="Morin E."/>
            <person name="Grigoriev I.V."/>
            <person name="Henrissat B."/>
            <person name="Lindahl B."/>
            <person name="Martin F."/>
        </authorList>
    </citation>
    <scope>NUCLEOTIDE SEQUENCE</scope>
    <source>
        <strain evidence="1">JB14</strain>
    </source>
</reference>
<accession>A0A6A4IF95</accession>